<dbReference type="PANTHER" id="PTHR33741">
    <property type="entry name" value="TRANSMEMBRANE PROTEIN DDB_G0269096-RELATED"/>
    <property type="match status" value="1"/>
</dbReference>
<dbReference type="PATRIC" id="fig|595434.4.peg.2679"/>
<evidence type="ECO:0000256" key="2">
    <source>
        <dbReference type="SAM" id="Phobius"/>
    </source>
</evidence>
<feature type="transmembrane region" description="Helical" evidence="2">
    <location>
        <begin position="139"/>
        <end position="160"/>
    </location>
</feature>
<dbReference type="EMBL" id="LECT01000023">
    <property type="protein sequence ID" value="KLU05048.1"/>
    <property type="molecule type" value="Genomic_DNA"/>
</dbReference>
<dbReference type="RefSeq" id="WP_047814428.1">
    <property type="nucleotide sequence ID" value="NZ_LECT01000023.1"/>
</dbReference>
<evidence type="ECO:0000313" key="5">
    <source>
        <dbReference type="Proteomes" id="UP000036367"/>
    </source>
</evidence>
<feature type="region of interest" description="Disordered" evidence="1">
    <location>
        <begin position="238"/>
        <end position="263"/>
    </location>
</feature>
<keyword evidence="2" id="KW-1133">Transmembrane helix</keyword>
<keyword evidence="2" id="KW-0812">Transmembrane</keyword>
<evidence type="ECO:0000313" key="4">
    <source>
        <dbReference type="EMBL" id="KLU05048.1"/>
    </source>
</evidence>
<dbReference type="STRING" id="595434.RISK_002810"/>
<dbReference type="InterPro" id="IPR007065">
    <property type="entry name" value="HPP"/>
</dbReference>
<reference evidence="4" key="1">
    <citation type="submission" date="2015-05" db="EMBL/GenBank/DDBJ databases">
        <title>Permanent draft genome of Rhodopirellula islandicus K833.</title>
        <authorList>
            <person name="Kizina J."/>
            <person name="Richter M."/>
            <person name="Glockner F.O."/>
            <person name="Harder J."/>
        </authorList>
    </citation>
    <scope>NUCLEOTIDE SEQUENCE [LARGE SCALE GENOMIC DNA]</scope>
    <source>
        <strain evidence="4">K833</strain>
    </source>
</reference>
<comment type="caution">
    <text evidence="4">The sequence shown here is derived from an EMBL/GenBank/DDBJ whole genome shotgun (WGS) entry which is preliminary data.</text>
</comment>
<dbReference type="InterPro" id="IPR058581">
    <property type="entry name" value="TM_HPP"/>
</dbReference>
<keyword evidence="5" id="KW-1185">Reference proteome</keyword>
<name>A0A0J1BEN5_RHOIS</name>
<dbReference type="OrthoDB" id="9811720at2"/>
<sequence>MLGSKWLGVELVQVSRQEKLISALGSGCAIYCVFYLTNQFLPSMAAVGVIASMGASAVLLYAVPHGPLSQPWPLIAGHSISACIGVTCCQWISNPAVATALAVGISIGVMYQFGCIHPPGGATAFTAVMGGEAIHELGYLYVLCPILINVGLMLTLAVLLNAPFPWRRYPAGLFSVPTEAEQTESLSSRPSHDDVLNAIRSLDSFVDVSEDDLIHLVRELGVANQGGRTPEEIMQHKVSLREKEDRSLELTEQTEVSRHRVPD</sequence>
<protein>
    <submittedName>
        <fullName evidence="4">CBS-domain-containing membrane protein</fullName>
    </submittedName>
</protein>
<feature type="transmembrane region" description="Helical" evidence="2">
    <location>
        <begin position="44"/>
        <end position="63"/>
    </location>
</feature>
<dbReference type="AlphaFoldDB" id="A0A0J1BEN5"/>
<evidence type="ECO:0000259" key="3">
    <source>
        <dbReference type="Pfam" id="PF04982"/>
    </source>
</evidence>
<feature type="domain" description="HPP transmembrane region" evidence="3">
    <location>
        <begin position="14"/>
        <end position="170"/>
    </location>
</feature>
<evidence type="ECO:0000256" key="1">
    <source>
        <dbReference type="SAM" id="MobiDB-lite"/>
    </source>
</evidence>
<gene>
    <name evidence="4" type="ORF">RISK_002810</name>
</gene>
<dbReference type="Proteomes" id="UP000036367">
    <property type="component" value="Unassembled WGS sequence"/>
</dbReference>
<proteinExistence type="predicted"/>
<feature type="transmembrane region" description="Helical" evidence="2">
    <location>
        <begin position="20"/>
        <end position="37"/>
    </location>
</feature>
<dbReference type="Pfam" id="PF04982">
    <property type="entry name" value="TM_HPP"/>
    <property type="match status" value="1"/>
</dbReference>
<keyword evidence="2" id="KW-0472">Membrane</keyword>
<dbReference type="PANTHER" id="PTHR33741:SF5">
    <property type="entry name" value="TRANSMEMBRANE PROTEIN DDB_G0269096-RELATED"/>
    <property type="match status" value="1"/>
</dbReference>
<accession>A0A0J1BEN5</accession>
<organism evidence="4 5">
    <name type="scientific">Rhodopirellula islandica</name>
    <dbReference type="NCBI Taxonomy" id="595434"/>
    <lineage>
        <taxon>Bacteria</taxon>
        <taxon>Pseudomonadati</taxon>
        <taxon>Planctomycetota</taxon>
        <taxon>Planctomycetia</taxon>
        <taxon>Pirellulales</taxon>
        <taxon>Pirellulaceae</taxon>
        <taxon>Rhodopirellula</taxon>
    </lineage>
</organism>